<dbReference type="KEGG" id="lmi:LMXM_24_1040"/>
<reference evidence="2 3" key="1">
    <citation type="journal article" date="2011" name="Genome Res.">
        <title>Chromosome and gene copy number variation allow major structural change between species and strains of Leishmania.</title>
        <authorList>
            <person name="Rogers M.B."/>
            <person name="Hilley J.D."/>
            <person name="Dickens N.J."/>
            <person name="Wilkes J."/>
            <person name="Bates P.A."/>
            <person name="Depledge D.P."/>
            <person name="Harris D."/>
            <person name="Her Y."/>
            <person name="Herzyk P."/>
            <person name="Imamura H."/>
            <person name="Otto T.D."/>
            <person name="Sanders M."/>
            <person name="Seeger K."/>
            <person name="Dujardin J.C."/>
            <person name="Berriman M."/>
            <person name="Smith D.F."/>
            <person name="Hertz-Fowler C."/>
            <person name="Mottram J.C."/>
        </authorList>
    </citation>
    <scope>NUCLEOTIDE SEQUENCE [LARGE SCALE GENOMIC DNA]</scope>
    <source>
        <strain evidence="2 3">MHOM/GT/2001/U1103</strain>
    </source>
</reference>
<protein>
    <submittedName>
        <fullName evidence="2">Uncharacterized protein</fullName>
    </submittedName>
</protein>
<accession>E9AWU5</accession>
<feature type="compositionally biased region" description="Polar residues" evidence="1">
    <location>
        <begin position="410"/>
        <end position="421"/>
    </location>
</feature>
<sequence length="1013" mass="110992">MFVWLGVRWESCRGTDRWGRARGGGGVVPMHEMMHHTRQMASSSLTSPPLCTVSTHTHRSVDIEREERYRLRNQQQQRSPHLLRHSLRGPPLIHTMAAVHSSDDRLCDVSIHLSDTEFTSRIDYADAYVLPTTSTTAAASADVTTLPRATLVSPWLLVSPSVCDAEPSSSRSVAVTAAGTALSPAVEAVPLAWRCPSCNTLEVEQLYWRRPQRSKVSATDEASTAAAVRAALARSMRLNALSPALQAKLERHRWRRERREEMRWRPLHINAHCRSCFLCPRCGGHGSLPFSEAAQVIGTSTTKSTAASSSLSPTAANVLRSTQSVSSLDIRLTSDMQYYAMCMCCQWHSYRAFPTMEQLLGYLDAVMGDEKAETLRERRAAQRSFNTALRAGLPGLLGGYPDLEDHVSSQHRQQQQATVSQAAWDKFRHLRSAHMYDRSAGPPSHSSTPPPPQQQQLNDKMVKDAIMHLHPALALEQLRHQEQQRQEAARVVPLLQGVSQAAPQTVRVVDFAREAVAQLQAAQDGEAKDRIPLSESPPAHRSAPSASITAGSADKDVEVNLIARTQQCFLGLPLEAVDTRQQGIQTWMQRYQPAAVVAQERKTAAAAAAAAVTSSSALMHTPTSAYLHSVLLREQDRPLGLPAYYIPRVRKELLTALVWRLPPASATRKPPTAEQSPPCTRLVLLDRHALSDEEVRQVCQHWVDERTAQVERHERKRRSELEQQKGAGSTTTAGKQWGNGDGGFDSDGGDEEDDDDDEGVERPKGGASQGSMHPATAQHAPPQQSIKKSVPSKLPLPLFLDGTGFSALSCLPFLEYVRSGGGSNARPREWQFRLMNLHMMHDVYLTRFEVLRTVIAPSCAAGAPHARPSPFLLSASAACVTMQLSSPSVPAVELPVVLTPRCSPEERAAALAAVLQGGDGSRVGDAGPSPPLSIPPILTMGITTPPIRLRELHITLRDTSATQAGEPSSPPMRTPLRYLELLVEVLTALSDVEHMRPQYHTVRYGLAVTLSSC</sequence>
<feature type="region of interest" description="Disordered" evidence="1">
    <location>
        <begin position="709"/>
        <end position="789"/>
    </location>
</feature>
<keyword evidence="3" id="KW-1185">Reference proteome</keyword>
<feature type="compositionally biased region" description="Low complexity" evidence="1">
    <location>
        <begin position="534"/>
        <end position="547"/>
    </location>
</feature>
<dbReference type="PhylomeDB" id="E9AWU5"/>
<dbReference type="OrthoDB" id="266978at2759"/>
<gene>
    <name evidence="2" type="ORF">LMXM_24_1040</name>
</gene>
<proteinExistence type="predicted"/>
<dbReference type="Proteomes" id="UP000007259">
    <property type="component" value="Chromosome 24"/>
</dbReference>
<dbReference type="GeneID" id="13454531"/>
<evidence type="ECO:0000313" key="2">
    <source>
        <dbReference type="EMBL" id="CBZ27431.1"/>
    </source>
</evidence>
<feature type="region of interest" description="Disordered" evidence="1">
    <location>
        <begin position="402"/>
        <end position="421"/>
    </location>
</feature>
<feature type="compositionally biased region" description="Gly residues" evidence="1">
    <location>
        <begin position="737"/>
        <end position="746"/>
    </location>
</feature>
<organism evidence="2 3">
    <name type="scientific">Leishmania mexicana (strain MHOM/GT/2001/U1103)</name>
    <dbReference type="NCBI Taxonomy" id="929439"/>
    <lineage>
        <taxon>Eukaryota</taxon>
        <taxon>Discoba</taxon>
        <taxon>Euglenozoa</taxon>
        <taxon>Kinetoplastea</taxon>
        <taxon>Metakinetoplastina</taxon>
        <taxon>Trypanosomatida</taxon>
        <taxon>Trypanosomatidae</taxon>
        <taxon>Leishmaniinae</taxon>
        <taxon>Leishmania</taxon>
    </lineage>
</organism>
<name>E9AWU5_LEIMU</name>
<feature type="region of interest" description="Disordered" evidence="1">
    <location>
        <begin position="520"/>
        <end position="550"/>
    </location>
</feature>
<feature type="compositionally biased region" description="Acidic residues" evidence="1">
    <location>
        <begin position="747"/>
        <end position="759"/>
    </location>
</feature>
<dbReference type="AlphaFoldDB" id="E9AWU5"/>
<dbReference type="VEuPathDB" id="TriTrypDB:LmxM.24.1040"/>
<evidence type="ECO:0000313" key="3">
    <source>
        <dbReference type="Proteomes" id="UP000007259"/>
    </source>
</evidence>
<dbReference type="EMBL" id="FR799577">
    <property type="protein sequence ID" value="CBZ27431.1"/>
    <property type="molecule type" value="Genomic_DNA"/>
</dbReference>
<dbReference type="OMA" id="VEQLYWR"/>
<evidence type="ECO:0000256" key="1">
    <source>
        <dbReference type="SAM" id="MobiDB-lite"/>
    </source>
</evidence>
<feature type="compositionally biased region" description="Basic and acidic residues" evidence="1">
    <location>
        <begin position="709"/>
        <end position="723"/>
    </location>
</feature>
<dbReference type="RefSeq" id="XP_003875917.1">
    <property type="nucleotide sequence ID" value="XM_003875868.1"/>
</dbReference>
<feature type="region of interest" description="Disordered" evidence="1">
    <location>
        <begin position="436"/>
        <end position="456"/>
    </location>
</feature>